<evidence type="ECO:0000313" key="3">
    <source>
        <dbReference type="Proteomes" id="UP001496627"/>
    </source>
</evidence>
<keyword evidence="1" id="KW-0812">Transmembrane</keyword>
<feature type="transmembrane region" description="Helical" evidence="1">
    <location>
        <begin position="30"/>
        <end position="63"/>
    </location>
</feature>
<evidence type="ECO:0000256" key="1">
    <source>
        <dbReference type="SAM" id="Phobius"/>
    </source>
</evidence>
<feature type="transmembrane region" description="Helical" evidence="1">
    <location>
        <begin position="297"/>
        <end position="316"/>
    </location>
</feature>
<feature type="transmembrane region" description="Helical" evidence="1">
    <location>
        <begin position="419"/>
        <end position="446"/>
    </location>
</feature>
<feature type="transmembrane region" description="Helical" evidence="1">
    <location>
        <begin position="252"/>
        <end position="285"/>
    </location>
</feature>
<feature type="transmembrane region" description="Helical" evidence="1">
    <location>
        <begin position="6"/>
        <end position="23"/>
    </location>
</feature>
<sequence length="474" mass="49988">MMAVEPIGIFAVLLGLYCLALGLDATIKAFVVMTIFGAAAAFLLGSASVQPAHLFLLFVAIAAFRDRENARLAVKTLGFGQPGFWLACLVVYGALSAYFSPRIFEDASIIVPLGVSEHPLSGGVVRLGPVSSNLTQTVYLAADLACFAMVVAVGSTLKGFQALVVGLIAYAFFNVIFAILDLTTSAIGAQDMLQFIRNAQYTFHENDKVNGMKRIVGSWPESSAFAGTTLGIFGFTGTMWLCRRKSEWTGPFALISFVLIVLSTSSTGLFAAPICLMILYFTALLRCGSRKDSSHSTAVVILTPPLAALAALVVLLQQDIYATVYNYVDLLLLSKQTSSSAVTRGSWNIYGLQNFIDTFGLGVGLGTARTSSFPVALLSNVGIPGTLFFLLFAMTAFAPANQPSRTLASDIRLSARNGCLCLLVGSLVAGPTVDLGLLFFILAGLAASRPASDGVSAPFLTLRGGGDQMTGKPA</sequence>
<protein>
    <recommendedName>
        <fullName evidence="4">Integral cytoplasmic membrane protein</fullName>
    </recommendedName>
</protein>
<feature type="transmembrane region" description="Helical" evidence="1">
    <location>
        <begin position="222"/>
        <end position="240"/>
    </location>
</feature>
<gene>
    <name evidence="2" type="ORF">ABK249_20450</name>
</gene>
<comment type="caution">
    <text evidence="2">The sequence shown here is derived from an EMBL/GenBank/DDBJ whole genome shotgun (WGS) entry which is preliminary data.</text>
</comment>
<feature type="transmembrane region" description="Helical" evidence="1">
    <location>
        <begin position="138"/>
        <end position="157"/>
    </location>
</feature>
<feature type="transmembrane region" description="Helical" evidence="1">
    <location>
        <begin position="163"/>
        <end position="187"/>
    </location>
</feature>
<feature type="transmembrane region" description="Helical" evidence="1">
    <location>
        <begin position="375"/>
        <end position="398"/>
    </location>
</feature>
<keyword evidence="3" id="KW-1185">Reference proteome</keyword>
<name>A0ABV0M609_9HYPH</name>
<dbReference type="Proteomes" id="UP001496627">
    <property type="component" value="Unassembled WGS sequence"/>
</dbReference>
<dbReference type="EMBL" id="JBEAAL010000017">
    <property type="protein sequence ID" value="MEQ1407307.1"/>
    <property type="molecule type" value="Genomic_DNA"/>
</dbReference>
<reference evidence="2 3" key="1">
    <citation type="submission" date="2024-05" db="EMBL/GenBank/DDBJ databases">
        <title>Neorhizobium sp. Rsf11, a plant growth promoting and heavy metal resistant PAH-degrader.</title>
        <authorList>
            <person name="Golubev S.N."/>
            <person name="Muratova A.Y."/>
            <person name="Markelova M.I."/>
        </authorList>
    </citation>
    <scope>NUCLEOTIDE SEQUENCE [LARGE SCALE GENOMIC DNA]</scope>
    <source>
        <strain evidence="2 3">Rsf11</strain>
    </source>
</reference>
<proteinExistence type="predicted"/>
<keyword evidence="1" id="KW-0472">Membrane</keyword>
<organism evidence="2 3">
    <name type="scientific">Neorhizobium phenanthreniclasticum</name>
    <dbReference type="NCBI Taxonomy" id="3157917"/>
    <lineage>
        <taxon>Bacteria</taxon>
        <taxon>Pseudomonadati</taxon>
        <taxon>Pseudomonadota</taxon>
        <taxon>Alphaproteobacteria</taxon>
        <taxon>Hyphomicrobiales</taxon>
        <taxon>Rhizobiaceae</taxon>
        <taxon>Rhizobium/Agrobacterium group</taxon>
        <taxon>Neorhizobium</taxon>
    </lineage>
</organism>
<keyword evidence="1" id="KW-1133">Transmembrane helix</keyword>
<feature type="transmembrane region" description="Helical" evidence="1">
    <location>
        <begin position="83"/>
        <end position="100"/>
    </location>
</feature>
<evidence type="ECO:0008006" key="4">
    <source>
        <dbReference type="Google" id="ProtNLM"/>
    </source>
</evidence>
<accession>A0ABV0M609</accession>
<evidence type="ECO:0000313" key="2">
    <source>
        <dbReference type="EMBL" id="MEQ1407307.1"/>
    </source>
</evidence>